<sequence>MNQQYWADLVYEGEKLTEVAEGVPRDLSENISRSEAGRAQTRLDAERYRALVNDTRPRDPNRQEHQLQDVIDAYRWNHRDAAREVQHGIGFTRPGR</sequence>
<protein>
    <submittedName>
        <fullName evidence="1">Uncharacterized protein</fullName>
    </submittedName>
</protein>
<reference evidence="1" key="1">
    <citation type="submission" date="2023-10" db="EMBL/GenBank/DDBJ databases">
        <title>Development of a sustainable strategy for remediation of hydrocarbon-contaminated territories based on the waste exchange concept.</title>
        <authorList>
            <person name="Krivoruchko A."/>
        </authorList>
    </citation>
    <scope>NUCLEOTIDE SEQUENCE</scope>
    <source>
        <strain evidence="1">IEGM 1279</strain>
    </source>
</reference>
<dbReference type="AlphaFoldDB" id="A0AAE4U888"/>
<comment type="caution">
    <text evidence="1">The sequence shown here is derived from an EMBL/GenBank/DDBJ whole genome shotgun (WGS) entry which is preliminary data.</text>
</comment>
<accession>A0AAE4U888</accession>
<evidence type="ECO:0000313" key="1">
    <source>
        <dbReference type="EMBL" id="MDV6312106.1"/>
    </source>
</evidence>
<organism evidence="1 2">
    <name type="scientific">Gordonia amicalis</name>
    <dbReference type="NCBI Taxonomy" id="89053"/>
    <lineage>
        <taxon>Bacteria</taxon>
        <taxon>Bacillati</taxon>
        <taxon>Actinomycetota</taxon>
        <taxon>Actinomycetes</taxon>
        <taxon>Mycobacteriales</taxon>
        <taxon>Gordoniaceae</taxon>
        <taxon>Gordonia</taxon>
    </lineage>
</organism>
<name>A0AAE4U888_9ACTN</name>
<dbReference type="Proteomes" id="UP001185922">
    <property type="component" value="Unassembled WGS sequence"/>
</dbReference>
<dbReference type="RefSeq" id="WP_039586598.1">
    <property type="nucleotide sequence ID" value="NZ_JAWLKH010000007.1"/>
</dbReference>
<proteinExistence type="predicted"/>
<gene>
    <name evidence="1" type="ORF">R3Q15_09450</name>
</gene>
<dbReference type="EMBL" id="JAWLKH010000007">
    <property type="protein sequence ID" value="MDV6312106.1"/>
    <property type="molecule type" value="Genomic_DNA"/>
</dbReference>
<evidence type="ECO:0000313" key="2">
    <source>
        <dbReference type="Proteomes" id="UP001185922"/>
    </source>
</evidence>